<feature type="region of interest" description="Disordered" evidence="1">
    <location>
        <begin position="1"/>
        <end position="41"/>
    </location>
</feature>
<evidence type="ECO:0000256" key="1">
    <source>
        <dbReference type="SAM" id="MobiDB-lite"/>
    </source>
</evidence>
<accession>A0AAN7SUY7</accession>
<dbReference type="SUPFAM" id="SSF51197">
    <property type="entry name" value="Clavaminate synthase-like"/>
    <property type="match status" value="1"/>
</dbReference>
<dbReference type="InterPro" id="IPR047128">
    <property type="entry name" value="PhyH"/>
</dbReference>
<feature type="compositionally biased region" description="Low complexity" evidence="1">
    <location>
        <begin position="7"/>
        <end position="25"/>
    </location>
</feature>
<comment type="caution">
    <text evidence="2">The sequence shown here is derived from an EMBL/GenBank/DDBJ whole genome shotgun (WGS) entry which is preliminary data.</text>
</comment>
<proteinExistence type="predicted"/>
<dbReference type="EMBL" id="JAVRRJ010000008">
    <property type="protein sequence ID" value="KAK5082215.1"/>
    <property type="molecule type" value="Genomic_DNA"/>
</dbReference>
<evidence type="ECO:0008006" key="4">
    <source>
        <dbReference type="Google" id="ProtNLM"/>
    </source>
</evidence>
<dbReference type="Gene3D" id="2.60.120.620">
    <property type="entry name" value="q2cbj1_9rhob like domain"/>
    <property type="match status" value="1"/>
</dbReference>
<dbReference type="Pfam" id="PF05721">
    <property type="entry name" value="PhyH"/>
    <property type="match status" value="1"/>
</dbReference>
<gene>
    <name evidence="2" type="ORF">LTR05_007359</name>
</gene>
<dbReference type="InterPro" id="IPR008775">
    <property type="entry name" value="Phytyl_CoA_dOase-like"/>
</dbReference>
<evidence type="ECO:0000313" key="2">
    <source>
        <dbReference type="EMBL" id="KAK5082215.1"/>
    </source>
</evidence>
<sequence length="428" mass="48337">MSPPTLDTDGGNTGTNGHTNGYTNGHTERSQESNGTVFNAPGRIFDSNISPRVEDLKSICDRVTSSKSYPLAASIQKNIPIYDMNTFTEKSEDYKFVEQLKEEWYQVLFAGPGVIVLKGLYSPDRYQKELDSANAVFQQLLRSETKKADQEGTEQVGGRVWNSFRKLAVADPDTFVEYFSNPWLSHVSDMWLGPAYRLTSQVNIVPPSGKAQPGHRDYHMGYFEADRCVRYPRVIQTASQFFSLQGAVAHGDMPADSGPTRFLPYSQMFEAGYMAHRRQEFQDYFVANYVSLPLQKGDGVFFNPAIFHGAGENVTKDFYRHGHLLQVNSCFVKPMEALGSVAIVRACWDILKQRYKEDNGFSHRVEYLVQAVAEGHPFPGNMDKIIGGGHEFGMQTEQDILRRSLKEDWTKEQTLDALTENRANRTDD</sequence>
<reference evidence="2 3" key="1">
    <citation type="submission" date="2023-08" db="EMBL/GenBank/DDBJ databases">
        <title>Black Yeasts Isolated from many extreme environments.</title>
        <authorList>
            <person name="Coleine C."/>
            <person name="Stajich J.E."/>
            <person name="Selbmann L."/>
        </authorList>
    </citation>
    <scope>NUCLEOTIDE SEQUENCE [LARGE SCALE GENOMIC DNA]</scope>
    <source>
        <strain evidence="2 3">CCFEE 5910</strain>
    </source>
</reference>
<evidence type="ECO:0000313" key="3">
    <source>
        <dbReference type="Proteomes" id="UP001309876"/>
    </source>
</evidence>
<dbReference type="Proteomes" id="UP001309876">
    <property type="component" value="Unassembled WGS sequence"/>
</dbReference>
<dbReference type="GO" id="GO:0001561">
    <property type="term" value="P:fatty acid alpha-oxidation"/>
    <property type="evidence" value="ECO:0007669"/>
    <property type="project" value="InterPro"/>
</dbReference>
<protein>
    <recommendedName>
        <fullName evidence="4">Phytanoyl-CoA dioxygenase</fullName>
    </recommendedName>
</protein>
<keyword evidence="3" id="KW-1185">Reference proteome</keyword>
<organism evidence="2 3">
    <name type="scientific">Lithohypha guttulata</name>
    <dbReference type="NCBI Taxonomy" id="1690604"/>
    <lineage>
        <taxon>Eukaryota</taxon>
        <taxon>Fungi</taxon>
        <taxon>Dikarya</taxon>
        <taxon>Ascomycota</taxon>
        <taxon>Pezizomycotina</taxon>
        <taxon>Eurotiomycetes</taxon>
        <taxon>Chaetothyriomycetidae</taxon>
        <taxon>Chaetothyriales</taxon>
        <taxon>Trichomeriaceae</taxon>
        <taxon>Lithohypha</taxon>
    </lineage>
</organism>
<dbReference type="AlphaFoldDB" id="A0AAN7SUY7"/>
<dbReference type="PANTHER" id="PTHR21308:SF8">
    <property type="entry name" value="PHYTANOYL-COA DIOXYGENASE FAMILY PROTEIN (AFU_ORTHOLOGUE AFUA_2G09620)"/>
    <property type="match status" value="1"/>
</dbReference>
<dbReference type="PANTHER" id="PTHR21308">
    <property type="entry name" value="PHYTANOYL-COA ALPHA-HYDROXYLASE"/>
    <property type="match status" value="1"/>
</dbReference>
<dbReference type="GO" id="GO:0048244">
    <property type="term" value="F:phytanoyl-CoA dioxygenase activity"/>
    <property type="evidence" value="ECO:0007669"/>
    <property type="project" value="InterPro"/>
</dbReference>
<name>A0AAN7SUY7_9EURO</name>